<keyword evidence="2 4" id="KW-0479">Metal-binding</keyword>
<evidence type="ECO:0000256" key="1">
    <source>
        <dbReference type="ARBA" id="ARBA00022617"/>
    </source>
</evidence>
<evidence type="ECO:0000256" key="3">
    <source>
        <dbReference type="ARBA" id="ARBA00023004"/>
    </source>
</evidence>
<evidence type="ECO:0000256" key="2">
    <source>
        <dbReference type="ARBA" id="ARBA00022723"/>
    </source>
</evidence>
<gene>
    <name evidence="7" type="ORF">BXY53_1726</name>
</gene>
<organism evidence="7 8">
    <name type="scientific">Dichotomicrobium thermohalophilum</name>
    <dbReference type="NCBI Taxonomy" id="933063"/>
    <lineage>
        <taxon>Bacteria</taxon>
        <taxon>Pseudomonadati</taxon>
        <taxon>Pseudomonadota</taxon>
        <taxon>Alphaproteobacteria</taxon>
        <taxon>Hyphomicrobiales</taxon>
        <taxon>Hyphomicrobiaceae</taxon>
        <taxon>Dichotomicrobium</taxon>
    </lineage>
</organism>
<feature type="domain" description="Cytochrome c" evidence="6">
    <location>
        <begin position="28"/>
        <end position="108"/>
    </location>
</feature>
<dbReference type="GO" id="GO:0009055">
    <property type="term" value="F:electron transfer activity"/>
    <property type="evidence" value="ECO:0007669"/>
    <property type="project" value="InterPro"/>
</dbReference>
<name>A0A397Q571_9HYPH</name>
<dbReference type="EMBL" id="QXDF01000001">
    <property type="protein sequence ID" value="RIA56620.1"/>
    <property type="molecule type" value="Genomic_DNA"/>
</dbReference>
<dbReference type="OrthoDB" id="7873796at2"/>
<evidence type="ECO:0000313" key="8">
    <source>
        <dbReference type="Proteomes" id="UP000266273"/>
    </source>
</evidence>
<dbReference type="Gene3D" id="1.10.760.10">
    <property type="entry name" value="Cytochrome c-like domain"/>
    <property type="match status" value="1"/>
</dbReference>
<dbReference type="AlphaFoldDB" id="A0A397Q571"/>
<accession>A0A397Q571</accession>
<evidence type="ECO:0000256" key="5">
    <source>
        <dbReference type="SAM" id="SignalP"/>
    </source>
</evidence>
<evidence type="ECO:0000259" key="6">
    <source>
        <dbReference type="PROSITE" id="PS51007"/>
    </source>
</evidence>
<keyword evidence="1 4" id="KW-0349">Heme</keyword>
<comment type="caution">
    <text evidence="7">The sequence shown here is derived from an EMBL/GenBank/DDBJ whole genome shotgun (WGS) entry which is preliminary data.</text>
</comment>
<dbReference type="GO" id="GO:0046872">
    <property type="term" value="F:metal ion binding"/>
    <property type="evidence" value="ECO:0007669"/>
    <property type="project" value="UniProtKB-KW"/>
</dbReference>
<dbReference type="PROSITE" id="PS51007">
    <property type="entry name" value="CYTC"/>
    <property type="match status" value="1"/>
</dbReference>
<proteinExistence type="predicted"/>
<evidence type="ECO:0000256" key="4">
    <source>
        <dbReference type="PROSITE-ProRule" id="PRU00433"/>
    </source>
</evidence>
<keyword evidence="5" id="KW-0732">Signal</keyword>
<keyword evidence="8" id="KW-1185">Reference proteome</keyword>
<feature type="chain" id="PRO_5017244207" evidence="5">
    <location>
        <begin position="23"/>
        <end position="118"/>
    </location>
</feature>
<dbReference type="InterPro" id="IPR009056">
    <property type="entry name" value="Cyt_c-like_dom"/>
</dbReference>
<feature type="signal peptide" evidence="5">
    <location>
        <begin position="1"/>
        <end position="22"/>
    </location>
</feature>
<dbReference type="InterPro" id="IPR036909">
    <property type="entry name" value="Cyt_c-like_dom_sf"/>
</dbReference>
<protein>
    <submittedName>
        <fullName evidence="7">Cytochrome c553</fullName>
    </submittedName>
</protein>
<dbReference type="RefSeq" id="WP_119061395.1">
    <property type="nucleotide sequence ID" value="NZ_QXDF01000001.1"/>
</dbReference>
<sequence>MPALSVCLSVALMLFAAASASAQPLEKLDVANGERLAQKLCVNCHQVAPDDTGTVLADVPGFPAVANRSGMTREKIEAYVLSPHPAMPTIQFTRDELADISAYIMSLREEEAKEEAAD</sequence>
<reference evidence="7 8" key="1">
    <citation type="submission" date="2018-08" db="EMBL/GenBank/DDBJ databases">
        <title>Genomic Encyclopedia of Archaeal and Bacterial Type Strains, Phase II (KMG-II): from individual species to whole genera.</title>
        <authorList>
            <person name="Goeker M."/>
        </authorList>
    </citation>
    <scope>NUCLEOTIDE SEQUENCE [LARGE SCALE GENOMIC DNA]</scope>
    <source>
        <strain evidence="7 8">DSM 5002</strain>
    </source>
</reference>
<dbReference type="SUPFAM" id="SSF46626">
    <property type="entry name" value="Cytochrome c"/>
    <property type="match status" value="1"/>
</dbReference>
<dbReference type="Pfam" id="PF13442">
    <property type="entry name" value="Cytochrome_CBB3"/>
    <property type="match status" value="1"/>
</dbReference>
<dbReference type="Proteomes" id="UP000266273">
    <property type="component" value="Unassembled WGS sequence"/>
</dbReference>
<keyword evidence="3 4" id="KW-0408">Iron</keyword>
<evidence type="ECO:0000313" key="7">
    <source>
        <dbReference type="EMBL" id="RIA56620.1"/>
    </source>
</evidence>
<dbReference type="GO" id="GO:0020037">
    <property type="term" value="F:heme binding"/>
    <property type="evidence" value="ECO:0007669"/>
    <property type="project" value="InterPro"/>
</dbReference>